<gene>
    <name evidence="2" type="ORF">ORQ98_12980</name>
</gene>
<protein>
    <submittedName>
        <fullName evidence="2">STAS domain-containing protein</fullName>
    </submittedName>
</protein>
<dbReference type="PROSITE" id="PS50801">
    <property type="entry name" value="STAS"/>
    <property type="match status" value="1"/>
</dbReference>
<dbReference type="Pfam" id="PF01740">
    <property type="entry name" value="STAS"/>
    <property type="match status" value="1"/>
</dbReference>
<evidence type="ECO:0000259" key="1">
    <source>
        <dbReference type="PROSITE" id="PS50801"/>
    </source>
</evidence>
<evidence type="ECO:0000313" key="3">
    <source>
        <dbReference type="Proteomes" id="UP001528823"/>
    </source>
</evidence>
<comment type="caution">
    <text evidence="2">The sequence shown here is derived from an EMBL/GenBank/DDBJ whole genome shotgun (WGS) entry which is preliminary data.</text>
</comment>
<dbReference type="RefSeq" id="WP_274689232.1">
    <property type="nucleotide sequence ID" value="NZ_JAPMOU010000015.1"/>
</dbReference>
<accession>A0ABT5UBI0</accession>
<evidence type="ECO:0000313" key="2">
    <source>
        <dbReference type="EMBL" id="MDE1462882.1"/>
    </source>
</evidence>
<dbReference type="SUPFAM" id="SSF52091">
    <property type="entry name" value="SpoIIaa-like"/>
    <property type="match status" value="1"/>
</dbReference>
<dbReference type="CDD" id="cd07043">
    <property type="entry name" value="STAS_anti-anti-sigma_factors"/>
    <property type="match status" value="1"/>
</dbReference>
<organism evidence="2 3">
    <name type="scientific">Spartinivicinus poritis</name>
    <dbReference type="NCBI Taxonomy" id="2994640"/>
    <lineage>
        <taxon>Bacteria</taxon>
        <taxon>Pseudomonadati</taxon>
        <taxon>Pseudomonadota</taxon>
        <taxon>Gammaproteobacteria</taxon>
        <taxon>Oceanospirillales</taxon>
        <taxon>Zooshikellaceae</taxon>
        <taxon>Spartinivicinus</taxon>
    </lineage>
</organism>
<keyword evidence="3" id="KW-1185">Reference proteome</keyword>
<sequence>MDNFGTNIKTETADNQLTIFIGKNFTREVVHAFKEAYLNAKDKVHTYIIDFQQTDYMDSSAIGVMMCMKQDLSTKKIQVVHCNNFIYKTLQLVQFDKVFTIKQ</sequence>
<dbReference type="Proteomes" id="UP001528823">
    <property type="component" value="Unassembled WGS sequence"/>
</dbReference>
<feature type="domain" description="STAS" evidence="1">
    <location>
        <begin position="6"/>
        <end position="103"/>
    </location>
</feature>
<dbReference type="EMBL" id="JAPMOU010000015">
    <property type="protein sequence ID" value="MDE1462882.1"/>
    <property type="molecule type" value="Genomic_DNA"/>
</dbReference>
<dbReference type="InterPro" id="IPR036513">
    <property type="entry name" value="STAS_dom_sf"/>
</dbReference>
<name>A0ABT5UBI0_9GAMM</name>
<proteinExistence type="predicted"/>
<dbReference type="InterPro" id="IPR002645">
    <property type="entry name" value="STAS_dom"/>
</dbReference>
<reference evidence="2 3" key="1">
    <citation type="submission" date="2022-11" db="EMBL/GenBank/DDBJ databases">
        <title>Spartinivicinus poritis sp. nov., isolated from scleractinian coral Porites lutea.</title>
        <authorList>
            <person name="Zhang G."/>
            <person name="Cai L."/>
            <person name="Wei Q."/>
        </authorList>
    </citation>
    <scope>NUCLEOTIDE SEQUENCE [LARGE SCALE GENOMIC DNA]</scope>
    <source>
        <strain evidence="2 3">A2-2</strain>
    </source>
</reference>
<dbReference type="Gene3D" id="3.30.750.24">
    <property type="entry name" value="STAS domain"/>
    <property type="match status" value="1"/>
</dbReference>